<reference evidence="1" key="1">
    <citation type="journal article" date="2022" name="bioRxiv">
        <title>Sequencing and chromosome-scale assembly of the giantPleurodeles waltlgenome.</title>
        <authorList>
            <person name="Brown T."/>
            <person name="Elewa A."/>
            <person name="Iarovenko S."/>
            <person name="Subramanian E."/>
            <person name="Araus A.J."/>
            <person name="Petzold A."/>
            <person name="Susuki M."/>
            <person name="Suzuki K.-i.T."/>
            <person name="Hayashi T."/>
            <person name="Toyoda A."/>
            <person name="Oliveira C."/>
            <person name="Osipova E."/>
            <person name="Leigh N.D."/>
            <person name="Simon A."/>
            <person name="Yun M.H."/>
        </authorList>
    </citation>
    <scope>NUCLEOTIDE SEQUENCE</scope>
    <source>
        <strain evidence="1">20211129_DDA</strain>
        <tissue evidence="1">Liver</tissue>
    </source>
</reference>
<dbReference type="AlphaFoldDB" id="A0AAV7SI95"/>
<gene>
    <name evidence="1" type="ORF">NDU88_004264</name>
</gene>
<sequence length="108" mass="12052">MPVHGISGPQAPWPRRALVGAAVAGREASPPLLRQERTRLALAAQAGALRMRTPRYRVPTDLLTACHIKRRSKQDVLLDTIYVLCVDYIFIKMYGSTAVLPLYIDHET</sequence>
<keyword evidence="2" id="KW-1185">Reference proteome</keyword>
<accession>A0AAV7SI95</accession>
<comment type="caution">
    <text evidence="1">The sequence shown here is derived from an EMBL/GenBank/DDBJ whole genome shotgun (WGS) entry which is preliminary data.</text>
</comment>
<dbReference type="EMBL" id="JANPWB010000008">
    <property type="protein sequence ID" value="KAJ1163812.1"/>
    <property type="molecule type" value="Genomic_DNA"/>
</dbReference>
<dbReference type="Proteomes" id="UP001066276">
    <property type="component" value="Chromosome 4_2"/>
</dbReference>
<protein>
    <submittedName>
        <fullName evidence="1">Uncharacterized protein</fullName>
    </submittedName>
</protein>
<evidence type="ECO:0000313" key="2">
    <source>
        <dbReference type="Proteomes" id="UP001066276"/>
    </source>
</evidence>
<evidence type="ECO:0000313" key="1">
    <source>
        <dbReference type="EMBL" id="KAJ1163812.1"/>
    </source>
</evidence>
<organism evidence="1 2">
    <name type="scientific">Pleurodeles waltl</name>
    <name type="common">Iberian ribbed newt</name>
    <dbReference type="NCBI Taxonomy" id="8319"/>
    <lineage>
        <taxon>Eukaryota</taxon>
        <taxon>Metazoa</taxon>
        <taxon>Chordata</taxon>
        <taxon>Craniata</taxon>
        <taxon>Vertebrata</taxon>
        <taxon>Euteleostomi</taxon>
        <taxon>Amphibia</taxon>
        <taxon>Batrachia</taxon>
        <taxon>Caudata</taxon>
        <taxon>Salamandroidea</taxon>
        <taxon>Salamandridae</taxon>
        <taxon>Pleurodelinae</taxon>
        <taxon>Pleurodeles</taxon>
    </lineage>
</organism>
<name>A0AAV7SI95_PLEWA</name>
<proteinExistence type="predicted"/>